<feature type="transmembrane region" description="Helical" evidence="7">
    <location>
        <begin position="109"/>
        <end position="132"/>
    </location>
</feature>
<reference evidence="9 10" key="1">
    <citation type="submission" date="2016-11" db="UniProtKB">
        <authorList>
            <consortium name="WormBaseParasite"/>
        </authorList>
    </citation>
    <scope>IDENTIFICATION</scope>
</reference>
<evidence type="ECO:0000256" key="7">
    <source>
        <dbReference type="SAM" id="Phobius"/>
    </source>
</evidence>
<evidence type="ECO:0000256" key="6">
    <source>
        <dbReference type="ARBA" id="ARBA00023303"/>
    </source>
</evidence>
<keyword evidence="3" id="KW-0040">ANK repeat</keyword>
<evidence type="ECO:0000256" key="2">
    <source>
        <dbReference type="ARBA" id="ARBA00022737"/>
    </source>
</evidence>
<dbReference type="WBParaSite" id="maker-uti_cns_0045683-snap-gene-0.9-mRNA-1">
    <property type="protein sequence ID" value="maker-uti_cns_0045683-snap-gene-0.9-mRNA-1"/>
    <property type="gene ID" value="maker-uti_cns_0045683-snap-gene-0.9"/>
</dbReference>
<evidence type="ECO:0000313" key="8">
    <source>
        <dbReference type="Proteomes" id="UP000095280"/>
    </source>
</evidence>
<name>A0A1I8J3Q0_9PLAT</name>
<keyword evidence="2" id="KW-0677">Repeat</keyword>
<dbReference type="GO" id="GO:0034220">
    <property type="term" value="P:monoatomic ion transmembrane transport"/>
    <property type="evidence" value="ECO:0007669"/>
    <property type="project" value="UniProtKB-KW"/>
</dbReference>
<feature type="transmembrane region" description="Helical" evidence="7">
    <location>
        <begin position="69"/>
        <end position="88"/>
    </location>
</feature>
<keyword evidence="7" id="KW-1133">Transmembrane helix</keyword>
<keyword evidence="6" id="KW-0407">Ion channel</keyword>
<feature type="transmembrane region" description="Helical" evidence="7">
    <location>
        <begin position="47"/>
        <end position="63"/>
    </location>
</feature>
<proteinExistence type="predicted"/>
<keyword evidence="7" id="KW-0812">Transmembrane</keyword>
<evidence type="ECO:0000313" key="10">
    <source>
        <dbReference type="WBParaSite" id="maker-uti_cns_0045683-snap-gene-0.9-mRNA-1"/>
    </source>
</evidence>
<accession>A0A1I8J3Q0</accession>
<dbReference type="WBParaSite" id="maker-uti_cns_0009775-snap-gene-0.4-mRNA-1">
    <property type="protein sequence ID" value="maker-uti_cns_0009775-snap-gene-0.4-mRNA-1"/>
    <property type="gene ID" value="maker-uti_cns_0009775-snap-gene-0.4"/>
</dbReference>
<evidence type="ECO:0000256" key="1">
    <source>
        <dbReference type="ARBA" id="ARBA00022448"/>
    </source>
</evidence>
<evidence type="ECO:0000256" key="3">
    <source>
        <dbReference type="ARBA" id="ARBA00023043"/>
    </source>
</evidence>
<evidence type="ECO:0000256" key="4">
    <source>
        <dbReference type="ARBA" id="ARBA00023065"/>
    </source>
</evidence>
<keyword evidence="7" id="KW-0472">Membrane</keyword>
<keyword evidence="1" id="KW-0813">Transport</keyword>
<sequence length="138" mass="16010">GQRQKLTNGRLILEKSVVIGFLCVRLVLEFIKLVFKRLQYLKNYENLFFVTLYILTFVFIYPPDSEPCIDNWIFGIFSVILAWCLLIFQFEHLPVTGIYSLMFQKVIISLVKVLLIFAFFIIGFGLAFNIGLVSQVSN</sequence>
<protein>
    <submittedName>
        <fullName evidence="9 10">Ion_trans domain-containing protein</fullName>
    </submittedName>
</protein>
<dbReference type="PANTHER" id="PTHR47143:SF1">
    <property type="entry name" value="ION_TRANS DOMAIN-CONTAINING PROTEIN"/>
    <property type="match status" value="1"/>
</dbReference>
<keyword evidence="5" id="KW-0325">Glycoprotein</keyword>
<dbReference type="GO" id="GO:0022857">
    <property type="term" value="F:transmembrane transporter activity"/>
    <property type="evidence" value="ECO:0007669"/>
    <property type="project" value="TreeGrafter"/>
</dbReference>
<organism evidence="8 10">
    <name type="scientific">Macrostomum lignano</name>
    <dbReference type="NCBI Taxonomy" id="282301"/>
    <lineage>
        <taxon>Eukaryota</taxon>
        <taxon>Metazoa</taxon>
        <taxon>Spiralia</taxon>
        <taxon>Lophotrochozoa</taxon>
        <taxon>Platyhelminthes</taxon>
        <taxon>Rhabditophora</taxon>
        <taxon>Macrostomorpha</taxon>
        <taxon>Macrostomida</taxon>
        <taxon>Macrostomidae</taxon>
        <taxon>Macrostomum</taxon>
    </lineage>
</organism>
<dbReference type="GO" id="GO:1902495">
    <property type="term" value="C:transmembrane transporter complex"/>
    <property type="evidence" value="ECO:0007669"/>
    <property type="project" value="TreeGrafter"/>
</dbReference>
<evidence type="ECO:0000313" key="9">
    <source>
        <dbReference type="WBParaSite" id="maker-uti_cns_0009775-snap-gene-0.4-mRNA-1"/>
    </source>
</evidence>
<dbReference type="PANTHER" id="PTHR47143">
    <property type="entry name" value="TRANSIENT RECEPTOR POTENTIAL CATION CHANNEL PROTEIN PAINLESS"/>
    <property type="match status" value="1"/>
</dbReference>
<keyword evidence="4" id="KW-0406">Ion transport</keyword>
<dbReference type="InterPro" id="IPR052076">
    <property type="entry name" value="TRP_cation_channel"/>
</dbReference>
<keyword evidence="8" id="KW-1185">Reference proteome</keyword>
<evidence type="ECO:0000256" key="5">
    <source>
        <dbReference type="ARBA" id="ARBA00023180"/>
    </source>
</evidence>
<dbReference type="AlphaFoldDB" id="A0A1I8J3Q0"/>
<dbReference type="Proteomes" id="UP000095280">
    <property type="component" value="Unplaced"/>
</dbReference>